<proteinExistence type="predicted"/>
<dbReference type="EMBL" id="MU865950">
    <property type="protein sequence ID" value="KAK4447438.1"/>
    <property type="molecule type" value="Genomic_DNA"/>
</dbReference>
<dbReference type="Proteomes" id="UP001321760">
    <property type="component" value="Unassembled WGS sequence"/>
</dbReference>
<comment type="caution">
    <text evidence="1">The sequence shown here is derived from an EMBL/GenBank/DDBJ whole genome shotgun (WGS) entry which is preliminary data.</text>
</comment>
<accession>A0AAV9GGY3</accession>
<sequence length="460" mass="51185">MGMKDALGSLDDGTDKLARLGLVLDMNALVTSNENGDIIPRDGAADMIKYLLENQITFVVIHNGVKISEKRVAHNLNKALDLPKDLQIPFSNALVGTSPLRTALGSQIHNPDDERVILVIGGSGDQSRRLARDYGFPYVVTTAEITRFYDAFSHYHNPANDAAAENAPLEAGWRLRRRNKHIKIEGILVFWEPQNWELDADVVTHILVNCGRLGYDCSADNAALTPAQLADKIARNMPPLHICMADLVSTGPSASGDWPGRTWLRFLQERWIKRTNNMPWLEYTLYGPGVDHALLRCAEWTLTSSDRRAYAKSVGKDPDADEMFCSPRVSYVYTVGIALEGKFNSGVGARWRDVVIRGQEMGPSGPRRPGARKVKPEFVAGDLGEAVEYALTQAYSSSVEAGLEPMWPAPNMNVPRVEEGMHPKRVEEMDIEDAKRGEKETVTEWMEKMMGWMMCCGGRK</sequence>
<gene>
    <name evidence="1" type="ORF">QBC34DRAFT_440174</name>
</gene>
<organism evidence="1 2">
    <name type="scientific">Podospora aff. communis PSN243</name>
    <dbReference type="NCBI Taxonomy" id="3040156"/>
    <lineage>
        <taxon>Eukaryota</taxon>
        <taxon>Fungi</taxon>
        <taxon>Dikarya</taxon>
        <taxon>Ascomycota</taxon>
        <taxon>Pezizomycotina</taxon>
        <taxon>Sordariomycetes</taxon>
        <taxon>Sordariomycetidae</taxon>
        <taxon>Sordariales</taxon>
        <taxon>Podosporaceae</taxon>
        <taxon>Podospora</taxon>
    </lineage>
</organism>
<name>A0AAV9GGY3_9PEZI</name>
<dbReference type="Gene3D" id="3.40.50.1000">
    <property type="entry name" value="HAD superfamily/HAD-like"/>
    <property type="match status" value="2"/>
</dbReference>
<reference evidence="1" key="1">
    <citation type="journal article" date="2023" name="Mol. Phylogenet. Evol.">
        <title>Genome-scale phylogeny and comparative genomics of the fungal order Sordariales.</title>
        <authorList>
            <person name="Hensen N."/>
            <person name="Bonometti L."/>
            <person name="Westerberg I."/>
            <person name="Brannstrom I.O."/>
            <person name="Guillou S."/>
            <person name="Cros-Aarteil S."/>
            <person name="Calhoun S."/>
            <person name="Haridas S."/>
            <person name="Kuo A."/>
            <person name="Mondo S."/>
            <person name="Pangilinan J."/>
            <person name="Riley R."/>
            <person name="LaButti K."/>
            <person name="Andreopoulos B."/>
            <person name="Lipzen A."/>
            <person name="Chen C."/>
            <person name="Yan M."/>
            <person name="Daum C."/>
            <person name="Ng V."/>
            <person name="Clum A."/>
            <person name="Steindorff A."/>
            <person name="Ohm R.A."/>
            <person name="Martin F."/>
            <person name="Silar P."/>
            <person name="Natvig D.O."/>
            <person name="Lalanne C."/>
            <person name="Gautier V."/>
            <person name="Ament-Velasquez S.L."/>
            <person name="Kruys A."/>
            <person name="Hutchinson M.I."/>
            <person name="Powell A.J."/>
            <person name="Barry K."/>
            <person name="Miller A.N."/>
            <person name="Grigoriev I.V."/>
            <person name="Debuchy R."/>
            <person name="Gladieux P."/>
            <person name="Hiltunen Thoren M."/>
            <person name="Johannesson H."/>
        </authorList>
    </citation>
    <scope>NUCLEOTIDE SEQUENCE</scope>
    <source>
        <strain evidence="1">PSN243</strain>
    </source>
</reference>
<reference evidence="1" key="2">
    <citation type="submission" date="2023-05" db="EMBL/GenBank/DDBJ databases">
        <authorList>
            <consortium name="Lawrence Berkeley National Laboratory"/>
            <person name="Steindorff A."/>
            <person name="Hensen N."/>
            <person name="Bonometti L."/>
            <person name="Westerberg I."/>
            <person name="Brannstrom I.O."/>
            <person name="Guillou S."/>
            <person name="Cros-Aarteil S."/>
            <person name="Calhoun S."/>
            <person name="Haridas S."/>
            <person name="Kuo A."/>
            <person name="Mondo S."/>
            <person name="Pangilinan J."/>
            <person name="Riley R."/>
            <person name="Labutti K."/>
            <person name="Andreopoulos B."/>
            <person name="Lipzen A."/>
            <person name="Chen C."/>
            <person name="Yanf M."/>
            <person name="Daum C."/>
            <person name="Ng V."/>
            <person name="Clum A."/>
            <person name="Ohm R."/>
            <person name="Martin F."/>
            <person name="Silar P."/>
            <person name="Natvig D."/>
            <person name="Lalanne C."/>
            <person name="Gautier V."/>
            <person name="Ament-Velasquez S.L."/>
            <person name="Kruys A."/>
            <person name="Hutchinson M.I."/>
            <person name="Powell A.J."/>
            <person name="Barry K."/>
            <person name="Miller A.N."/>
            <person name="Grigoriev I.V."/>
            <person name="Debuchy R."/>
            <person name="Gladieux P."/>
            <person name="Thoren M.H."/>
            <person name="Johannesson H."/>
        </authorList>
    </citation>
    <scope>NUCLEOTIDE SEQUENCE</scope>
    <source>
        <strain evidence="1">PSN243</strain>
    </source>
</reference>
<dbReference type="InterPro" id="IPR023214">
    <property type="entry name" value="HAD_sf"/>
</dbReference>
<dbReference type="AlphaFoldDB" id="A0AAV9GGY3"/>
<protein>
    <submittedName>
        <fullName evidence="1">Uncharacterized protein</fullName>
    </submittedName>
</protein>
<evidence type="ECO:0000313" key="1">
    <source>
        <dbReference type="EMBL" id="KAK4447438.1"/>
    </source>
</evidence>
<keyword evidence="2" id="KW-1185">Reference proteome</keyword>
<evidence type="ECO:0000313" key="2">
    <source>
        <dbReference type="Proteomes" id="UP001321760"/>
    </source>
</evidence>